<dbReference type="Gene3D" id="3.40.50.1820">
    <property type="entry name" value="alpha/beta hydrolase"/>
    <property type="match status" value="1"/>
</dbReference>
<dbReference type="AlphaFoldDB" id="A0A0C9VIX5"/>
<evidence type="ECO:0000256" key="1">
    <source>
        <dbReference type="SAM" id="MobiDB-lite"/>
    </source>
</evidence>
<dbReference type="InterPro" id="IPR000073">
    <property type="entry name" value="AB_hydrolase_1"/>
</dbReference>
<dbReference type="EMBL" id="KN837170">
    <property type="protein sequence ID" value="KIJ37276.1"/>
    <property type="molecule type" value="Genomic_DNA"/>
</dbReference>
<organism evidence="3 4">
    <name type="scientific">Sphaerobolus stellatus (strain SS14)</name>
    <dbReference type="NCBI Taxonomy" id="990650"/>
    <lineage>
        <taxon>Eukaryota</taxon>
        <taxon>Fungi</taxon>
        <taxon>Dikarya</taxon>
        <taxon>Basidiomycota</taxon>
        <taxon>Agaricomycotina</taxon>
        <taxon>Agaricomycetes</taxon>
        <taxon>Phallomycetidae</taxon>
        <taxon>Geastrales</taxon>
        <taxon>Sphaerobolaceae</taxon>
        <taxon>Sphaerobolus</taxon>
    </lineage>
</organism>
<sequence>MSFLRVGDDADSPGFLYYDSGAPEISSNYTTIFLIHGHTYHSPIFERLLPLAHKFNLRIVAVTRRDYVGSTPFSQEELDLLRKEDADVKLSFIIERAQEMALFMDKFVAQNKLPKAIADGSGGVAIAGWSLGNLVALSVVGLADHFPKELAERLEPYLRRVILYECPYYLFGFPPSPKAYHPLKDPAINGEEKKQKAFANWVSGYFKHPGLAVQDSDALEYVTPSSHKSPTDSNLTDEEKARTMDHAPGPRSEDPFLISSPGLMAKIRDEVFYSSRKIFPKANVKLVWGEETVWSVPYGVWELEKYLAEMSTKQPTKRNRPVEIVSIPETNHFVQWDDPEKLLKAFADSAFTKESSA</sequence>
<evidence type="ECO:0000259" key="2">
    <source>
        <dbReference type="Pfam" id="PF12697"/>
    </source>
</evidence>
<dbReference type="HOGENOM" id="CLU_045014_0_0_1"/>
<accession>A0A0C9VIX5</accession>
<feature type="compositionally biased region" description="Polar residues" evidence="1">
    <location>
        <begin position="223"/>
        <end position="234"/>
    </location>
</feature>
<protein>
    <recommendedName>
        <fullName evidence="2">AB hydrolase-1 domain-containing protein</fullName>
    </recommendedName>
</protein>
<feature type="region of interest" description="Disordered" evidence="1">
    <location>
        <begin position="222"/>
        <end position="255"/>
    </location>
</feature>
<dbReference type="Pfam" id="PF12697">
    <property type="entry name" value="Abhydrolase_6"/>
    <property type="match status" value="1"/>
</dbReference>
<feature type="domain" description="AB hydrolase-1" evidence="2">
    <location>
        <begin position="32"/>
        <end position="343"/>
    </location>
</feature>
<evidence type="ECO:0000313" key="3">
    <source>
        <dbReference type="EMBL" id="KIJ37276.1"/>
    </source>
</evidence>
<dbReference type="OrthoDB" id="5311491at2759"/>
<dbReference type="Proteomes" id="UP000054279">
    <property type="component" value="Unassembled WGS sequence"/>
</dbReference>
<reference evidence="3 4" key="1">
    <citation type="submission" date="2014-06" db="EMBL/GenBank/DDBJ databases">
        <title>Evolutionary Origins and Diversification of the Mycorrhizal Mutualists.</title>
        <authorList>
            <consortium name="DOE Joint Genome Institute"/>
            <consortium name="Mycorrhizal Genomics Consortium"/>
            <person name="Kohler A."/>
            <person name="Kuo A."/>
            <person name="Nagy L.G."/>
            <person name="Floudas D."/>
            <person name="Copeland A."/>
            <person name="Barry K.W."/>
            <person name="Cichocki N."/>
            <person name="Veneault-Fourrey C."/>
            <person name="LaButti K."/>
            <person name="Lindquist E.A."/>
            <person name="Lipzen A."/>
            <person name="Lundell T."/>
            <person name="Morin E."/>
            <person name="Murat C."/>
            <person name="Riley R."/>
            <person name="Ohm R."/>
            <person name="Sun H."/>
            <person name="Tunlid A."/>
            <person name="Henrissat B."/>
            <person name="Grigoriev I.V."/>
            <person name="Hibbett D.S."/>
            <person name="Martin F."/>
        </authorList>
    </citation>
    <scope>NUCLEOTIDE SEQUENCE [LARGE SCALE GENOMIC DNA]</scope>
    <source>
        <strain evidence="3 4">SS14</strain>
    </source>
</reference>
<evidence type="ECO:0000313" key="4">
    <source>
        <dbReference type="Proteomes" id="UP000054279"/>
    </source>
</evidence>
<dbReference type="InterPro" id="IPR029058">
    <property type="entry name" value="AB_hydrolase_fold"/>
</dbReference>
<dbReference type="SUPFAM" id="SSF53474">
    <property type="entry name" value="alpha/beta-Hydrolases"/>
    <property type="match status" value="1"/>
</dbReference>
<keyword evidence="4" id="KW-1185">Reference proteome</keyword>
<name>A0A0C9VIX5_SPHS4</name>
<gene>
    <name evidence="3" type="ORF">M422DRAFT_33820</name>
</gene>
<proteinExistence type="predicted"/>